<evidence type="ECO:0000259" key="3">
    <source>
        <dbReference type="Pfam" id="PF13458"/>
    </source>
</evidence>
<comment type="similarity">
    <text evidence="1">Belongs to the leucine-binding protein family.</text>
</comment>
<sequence>MSCTPHTGRLGAALPLHAAQPRRRALLQAASVCAVASALPTAFAQEGQGIAVAQIVDLSAQQQDVSRDFLTGSRAAWADFNGRGGLRGRPVQHLVLETDGSPAGLRAAWQAAQAHPACVAFSGCAGDGAAAAIAALQAGGGMAHAAPWLHRQWHDEGDTVFGIFPDYQAQIAHAVRSLAVMGVQQAGVVFAHASVQQQLQASVVQAGTAMGLRTQVLSAADRRAAPPAIVLFVGGTPELHAYVSRLVMPPGRQCYVVALADVNLQVLAQMGGTRPSVPVIATQPVPLLSSSLPIVRAYRAVLGRLYDEPPSPQGLAGFIAARYTAEVLGSVSGPLSRASVLAAFRKRPEVQLGGYAVAYQGGRLASATVTQSMLTADGRIVG</sequence>
<evidence type="ECO:0000313" key="4">
    <source>
        <dbReference type="EMBL" id="AVO50525.1"/>
    </source>
</evidence>
<accession>A0A2R3QFH6</accession>
<dbReference type="KEGG" id="mela:C6568_15760"/>
<dbReference type="SUPFAM" id="SSF53822">
    <property type="entry name" value="Periplasmic binding protein-like I"/>
    <property type="match status" value="1"/>
</dbReference>
<dbReference type="InterPro" id="IPR028082">
    <property type="entry name" value="Peripla_BP_I"/>
</dbReference>
<dbReference type="Proteomes" id="UP000237925">
    <property type="component" value="Chromosome"/>
</dbReference>
<dbReference type="Gene3D" id="3.40.50.2300">
    <property type="match status" value="2"/>
</dbReference>
<dbReference type="InterPro" id="IPR028081">
    <property type="entry name" value="Leu-bd"/>
</dbReference>
<protein>
    <submittedName>
        <fullName evidence="4">Twin-arginine translocation pathway signal protein</fullName>
    </submittedName>
</protein>
<gene>
    <name evidence="4" type="ORF">C6568_15760</name>
</gene>
<evidence type="ECO:0000313" key="5">
    <source>
        <dbReference type="Proteomes" id="UP000237925"/>
    </source>
</evidence>
<dbReference type="Pfam" id="PF13458">
    <property type="entry name" value="Peripla_BP_6"/>
    <property type="match status" value="1"/>
</dbReference>
<dbReference type="PROSITE" id="PS51318">
    <property type="entry name" value="TAT"/>
    <property type="match status" value="1"/>
</dbReference>
<proteinExistence type="inferred from homology"/>
<dbReference type="OrthoDB" id="9777352at2"/>
<feature type="domain" description="Leucine-binding protein" evidence="3">
    <location>
        <begin position="50"/>
        <end position="213"/>
    </location>
</feature>
<name>A0A2R3QFH6_9BURK</name>
<keyword evidence="2" id="KW-0732">Signal</keyword>
<dbReference type="EMBL" id="CP027667">
    <property type="protein sequence ID" value="AVO50525.1"/>
    <property type="molecule type" value="Genomic_DNA"/>
</dbReference>
<organism evidence="4 5">
    <name type="scientific">Melaminivora suipulveris</name>
    <dbReference type="NCBI Taxonomy" id="2109913"/>
    <lineage>
        <taxon>Bacteria</taxon>
        <taxon>Pseudomonadati</taxon>
        <taxon>Pseudomonadota</taxon>
        <taxon>Betaproteobacteria</taxon>
        <taxon>Burkholderiales</taxon>
        <taxon>Comamonadaceae</taxon>
        <taxon>Melaminivora</taxon>
    </lineage>
</organism>
<dbReference type="RefSeq" id="WP_106684976.1">
    <property type="nucleotide sequence ID" value="NZ_CP027667.1"/>
</dbReference>
<keyword evidence="5" id="KW-1185">Reference proteome</keyword>
<dbReference type="InterPro" id="IPR006311">
    <property type="entry name" value="TAT_signal"/>
</dbReference>
<dbReference type="AlphaFoldDB" id="A0A2R3QFH6"/>
<reference evidence="4 5" key="1">
    <citation type="submission" date="2018-03" db="EMBL/GenBank/DDBJ databases">
        <title>Genome sequencing of Melaminivora sp.</title>
        <authorList>
            <person name="Kim S.-J."/>
            <person name="Heo J."/>
            <person name="Ahn J.-H."/>
            <person name="Kwon S.-W."/>
        </authorList>
    </citation>
    <scope>NUCLEOTIDE SEQUENCE [LARGE SCALE GENOMIC DNA]</scope>
    <source>
        <strain evidence="4 5">SC2-9</strain>
    </source>
</reference>
<evidence type="ECO:0000256" key="2">
    <source>
        <dbReference type="ARBA" id="ARBA00022729"/>
    </source>
</evidence>
<evidence type="ECO:0000256" key="1">
    <source>
        <dbReference type="ARBA" id="ARBA00010062"/>
    </source>
</evidence>